<protein>
    <submittedName>
        <fullName evidence="1">Uncharacterized protein</fullName>
    </submittedName>
</protein>
<accession>A0ABT4H782</accession>
<sequence>MNKRDLKADLEKFEKINKIIPEPCGDFIRDVVAPHALRRAIAAEEENEWLKTSLLEAKNLMHLSYFIQAQIIVEQAIQRIQEEGKQS</sequence>
<organism evidence="1 2">
    <name type="scientific">Paenibacillus alvei</name>
    <name type="common">Bacillus alvei</name>
    <dbReference type="NCBI Taxonomy" id="44250"/>
    <lineage>
        <taxon>Bacteria</taxon>
        <taxon>Bacillati</taxon>
        <taxon>Bacillota</taxon>
        <taxon>Bacilli</taxon>
        <taxon>Bacillales</taxon>
        <taxon>Paenibacillaceae</taxon>
        <taxon>Paenibacillus</taxon>
    </lineage>
</organism>
<keyword evidence="2" id="KW-1185">Reference proteome</keyword>
<name>A0ABT4H782_PAEAL</name>
<evidence type="ECO:0000313" key="2">
    <source>
        <dbReference type="Proteomes" id="UP001527181"/>
    </source>
</evidence>
<gene>
    <name evidence="1" type="ORF">M5X12_30490</name>
</gene>
<dbReference type="EMBL" id="JAMDNP010000125">
    <property type="protein sequence ID" value="MCY9764825.1"/>
    <property type="molecule type" value="Genomic_DNA"/>
</dbReference>
<dbReference type="Proteomes" id="UP001527181">
    <property type="component" value="Unassembled WGS sequence"/>
</dbReference>
<proteinExistence type="predicted"/>
<reference evidence="1 2" key="1">
    <citation type="submission" date="2022-05" db="EMBL/GenBank/DDBJ databases">
        <title>Genome Sequencing of Bee-Associated Microbes.</title>
        <authorList>
            <person name="Dunlap C."/>
        </authorList>
    </citation>
    <scope>NUCLEOTIDE SEQUENCE [LARGE SCALE GENOMIC DNA]</scope>
    <source>
        <strain evidence="1 2">NRRL B-04010</strain>
    </source>
</reference>
<dbReference type="RefSeq" id="WP_268600801.1">
    <property type="nucleotide sequence ID" value="NZ_JAMDNP010000125.1"/>
</dbReference>
<comment type="caution">
    <text evidence="1">The sequence shown here is derived from an EMBL/GenBank/DDBJ whole genome shotgun (WGS) entry which is preliminary data.</text>
</comment>
<evidence type="ECO:0000313" key="1">
    <source>
        <dbReference type="EMBL" id="MCY9764825.1"/>
    </source>
</evidence>